<evidence type="ECO:0000259" key="1">
    <source>
        <dbReference type="Pfam" id="PF16849"/>
    </source>
</evidence>
<sequence>MSKLRFFRNTVANQRRAHKKASFTRDPRIKFLGSLSPLNGLIMKAIHLNTNHNYFWNGAKQLLFMRILHSPLAMSDVSRFDGNLLQIQRWLTQQLKSPTPIWSQAWKHPIRKAWATQAIKNHSLHLEDREQFADVTVCGFKIDPRLPYRFNPTSQIAIWFSTSPNLAIRDKEKSRLIERGLSVSNRENVLVYSSILLDDSAKEDMKIFSSKHQIVLIDIDDLNITLSNTSRELLQLARLELSHLGKGGNPAAASDLIRWIPEIMKGSVYADIDLPIDDSIVEQPMLHPSAGLPVVCNMGSFTYTTLPSYQQAENCTINTDIIAYSDHSDTELFMESVAKHILQSYKNPFQTLVKSKAPICETQAFKNMLNTPKATLFDLRKMVSDCSTLKDFYHLLGRDLFRNTFRLSANDLESLQICFKYNSTLPSNLLKNMSQINSQLKDLRTHYYKALVEEISGPGAIYRAFGGIKLFHNGAYRKESLLPVSNARALEGFGCVNNMTSFVSDNIPSWRLTEEEFNKRSFNEDGLSWISPPGR</sequence>
<dbReference type="InterPro" id="IPR031757">
    <property type="entry name" value="Lgt1_Glycosyltransf"/>
</dbReference>
<dbReference type="Proteomes" id="UP000054729">
    <property type="component" value="Unassembled WGS sequence"/>
</dbReference>
<dbReference type="RefSeq" id="WP_058481891.1">
    <property type="nucleotide sequence ID" value="NZ_CAAAIQ010000014.1"/>
</dbReference>
<dbReference type="STRING" id="66969.Lwal_3324"/>
<dbReference type="Pfam" id="PF16849">
    <property type="entry name" value="Glyco_transf_88"/>
    <property type="match status" value="1"/>
</dbReference>
<dbReference type="GO" id="GO:0016740">
    <property type="term" value="F:transferase activity"/>
    <property type="evidence" value="ECO:0007669"/>
    <property type="project" value="UniProtKB-KW"/>
</dbReference>
<organism evidence="2 3">
    <name type="scientific">Legionella waltersii</name>
    <dbReference type="NCBI Taxonomy" id="66969"/>
    <lineage>
        <taxon>Bacteria</taxon>
        <taxon>Pseudomonadati</taxon>
        <taxon>Pseudomonadota</taxon>
        <taxon>Gammaproteobacteria</taxon>
        <taxon>Legionellales</taxon>
        <taxon>Legionellaceae</taxon>
        <taxon>Legionella</taxon>
    </lineage>
</organism>
<dbReference type="AlphaFoldDB" id="A0A0W1A2Q3"/>
<dbReference type="Gene3D" id="3.90.550.20">
    <property type="match status" value="1"/>
</dbReference>
<evidence type="ECO:0000313" key="3">
    <source>
        <dbReference type="Proteomes" id="UP000054729"/>
    </source>
</evidence>
<protein>
    <submittedName>
        <fullName evidence="2">Putative glucosyltransferase Lgt1</fullName>
    </submittedName>
</protein>
<keyword evidence="3" id="KW-1185">Reference proteome</keyword>
<dbReference type="EMBL" id="LNZB01000060">
    <property type="protein sequence ID" value="KTD75283.1"/>
    <property type="molecule type" value="Genomic_DNA"/>
</dbReference>
<comment type="caution">
    <text evidence="2">The sequence shown here is derived from an EMBL/GenBank/DDBJ whole genome shotgun (WGS) entry which is preliminary data.</text>
</comment>
<evidence type="ECO:0000313" key="2">
    <source>
        <dbReference type="EMBL" id="KTD75283.1"/>
    </source>
</evidence>
<proteinExistence type="predicted"/>
<name>A0A0W1A2Q3_9GAMM</name>
<gene>
    <name evidence="2" type="ORF">Lwal_3324</name>
</gene>
<reference evidence="2 3" key="1">
    <citation type="submission" date="2015-11" db="EMBL/GenBank/DDBJ databases">
        <title>Genomic analysis of 38 Legionella species identifies large and diverse effector repertoires.</title>
        <authorList>
            <person name="Burstein D."/>
            <person name="Amaro F."/>
            <person name="Zusman T."/>
            <person name="Lifshitz Z."/>
            <person name="Cohen O."/>
            <person name="Gilbert J.A."/>
            <person name="Pupko T."/>
            <person name="Shuman H.A."/>
            <person name="Segal G."/>
        </authorList>
    </citation>
    <scope>NUCLEOTIDE SEQUENCE [LARGE SCALE GENOMIC DNA]</scope>
    <source>
        <strain evidence="2 3">ATCC 51914</strain>
    </source>
</reference>
<dbReference type="OrthoDB" id="5654313at2"/>
<feature type="domain" description="Lgt1 glycosyltransferase" evidence="1">
    <location>
        <begin position="137"/>
        <end position="530"/>
    </location>
</feature>
<accession>A0A0W1A2Q3</accession>
<keyword evidence="2" id="KW-0808">Transferase</keyword>
<dbReference type="PATRIC" id="fig|66969.6.peg.3620"/>